<evidence type="ECO:0000256" key="5">
    <source>
        <dbReference type="ARBA" id="ARBA00022840"/>
    </source>
</evidence>
<evidence type="ECO:0000256" key="3">
    <source>
        <dbReference type="ARBA" id="ARBA00022475"/>
    </source>
</evidence>
<dbReference type="SUPFAM" id="SSF52540">
    <property type="entry name" value="P-loop containing nucleoside triphosphate hydrolases"/>
    <property type="match status" value="1"/>
</dbReference>
<dbReference type="InterPro" id="IPR017871">
    <property type="entry name" value="ABC_transporter-like_CS"/>
</dbReference>
<reference evidence="7" key="1">
    <citation type="submission" date="2023-06" db="EMBL/GenBank/DDBJ databases">
        <authorList>
            <person name="Jiang Y."/>
            <person name="Liu Q."/>
        </authorList>
    </citation>
    <scope>NUCLEOTIDE SEQUENCE</scope>
    <source>
        <strain evidence="7">CGMCC 1.12089</strain>
    </source>
</reference>
<name>A0ABT7NDZ8_9BURK</name>
<feature type="domain" description="ABC transporter" evidence="6">
    <location>
        <begin position="20"/>
        <end position="253"/>
    </location>
</feature>
<evidence type="ECO:0000313" key="8">
    <source>
        <dbReference type="Proteomes" id="UP001174908"/>
    </source>
</evidence>
<dbReference type="PANTHER" id="PTHR42788:SF13">
    <property type="entry name" value="ALIPHATIC SULFONATES IMPORT ATP-BINDING PROTEIN SSUB"/>
    <property type="match status" value="1"/>
</dbReference>
<dbReference type="Gene3D" id="3.40.50.300">
    <property type="entry name" value="P-loop containing nucleotide triphosphate hydrolases"/>
    <property type="match status" value="1"/>
</dbReference>
<dbReference type="SMART" id="SM00382">
    <property type="entry name" value="AAA"/>
    <property type="match status" value="1"/>
</dbReference>
<keyword evidence="2" id="KW-0813">Transport</keyword>
<dbReference type="InterPro" id="IPR003439">
    <property type="entry name" value="ABC_transporter-like_ATP-bd"/>
</dbReference>
<dbReference type="InterPro" id="IPR027417">
    <property type="entry name" value="P-loop_NTPase"/>
</dbReference>
<dbReference type="Pfam" id="PF00005">
    <property type="entry name" value="ABC_tran"/>
    <property type="match status" value="1"/>
</dbReference>
<evidence type="ECO:0000259" key="6">
    <source>
        <dbReference type="PROSITE" id="PS50893"/>
    </source>
</evidence>
<gene>
    <name evidence="7" type="ORF">QTH91_16855</name>
</gene>
<dbReference type="PROSITE" id="PS50893">
    <property type="entry name" value="ABC_TRANSPORTER_2"/>
    <property type="match status" value="1"/>
</dbReference>
<protein>
    <submittedName>
        <fullName evidence="7">ABC transporter ATP-binding protein</fullName>
    </submittedName>
</protein>
<organism evidence="7 8">
    <name type="scientific">Variovorax dokdonensis</name>
    <dbReference type="NCBI Taxonomy" id="344883"/>
    <lineage>
        <taxon>Bacteria</taxon>
        <taxon>Pseudomonadati</taxon>
        <taxon>Pseudomonadota</taxon>
        <taxon>Betaproteobacteria</taxon>
        <taxon>Burkholderiales</taxon>
        <taxon>Comamonadaceae</taxon>
        <taxon>Variovorax</taxon>
    </lineage>
</organism>
<dbReference type="InterPro" id="IPR050166">
    <property type="entry name" value="ABC_transporter_ATP-bind"/>
</dbReference>
<dbReference type="PROSITE" id="PS00211">
    <property type="entry name" value="ABC_TRANSPORTER_1"/>
    <property type="match status" value="1"/>
</dbReference>
<evidence type="ECO:0000256" key="4">
    <source>
        <dbReference type="ARBA" id="ARBA00022741"/>
    </source>
</evidence>
<evidence type="ECO:0000313" key="7">
    <source>
        <dbReference type="EMBL" id="MDM0046163.1"/>
    </source>
</evidence>
<comment type="caution">
    <text evidence="7">The sequence shown here is derived from an EMBL/GenBank/DDBJ whole genome shotgun (WGS) entry which is preliminary data.</text>
</comment>
<dbReference type="InterPro" id="IPR003593">
    <property type="entry name" value="AAA+_ATPase"/>
</dbReference>
<accession>A0ABT7NDZ8</accession>
<proteinExistence type="inferred from homology"/>
<dbReference type="Proteomes" id="UP001174908">
    <property type="component" value="Unassembled WGS sequence"/>
</dbReference>
<evidence type="ECO:0000256" key="1">
    <source>
        <dbReference type="ARBA" id="ARBA00005417"/>
    </source>
</evidence>
<dbReference type="EMBL" id="JASZYV010000003">
    <property type="protein sequence ID" value="MDM0046163.1"/>
    <property type="molecule type" value="Genomic_DNA"/>
</dbReference>
<keyword evidence="4" id="KW-0547">Nucleotide-binding</keyword>
<comment type="similarity">
    <text evidence="1">Belongs to the ABC transporter superfamily.</text>
</comment>
<dbReference type="CDD" id="cd03293">
    <property type="entry name" value="ABC_NrtD_SsuB_transporters"/>
    <property type="match status" value="1"/>
</dbReference>
<keyword evidence="3" id="KW-0472">Membrane</keyword>
<keyword evidence="3" id="KW-1003">Cell membrane</keyword>
<sequence length="282" mass="31137">MNTATMDNPSTHATTGTPRVRFEDVVVEFPTAQGPMRVLDGLSLDIHQGEFVSIIGPSGCGKTTLMNMLAGFVQPTQGRVLLDGKPVTEPGPDRGVIFQEYGVFPWLTVRQNIAFGLRLSANKTPKSGHAGIVDRYMRLMGLADFADHHPKHLSGGMRQRLALARAYAVRPEFLLMDEPFGALDAQTRSAMQDLLLDVLQAEGKTVMLITHSVDEAIYLSSRIVVVTARPARIRTVIDVPFGYPRGESVHEDPRFAALRAQIRELVMQEYAAQSRQQVRLSD</sequence>
<keyword evidence="8" id="KW-1185">Reference proteome</keyword>
<keyword evidence="5 7" id="KW-0067">ATP-binding</keyword>
<dbReference type="GO" id="GO:0005524">
    <property type="term" value="F:ATP binding"/>
    <property type="evidence" value="ECO:0007669"/>
    <property type="project" value="UniProtKB-KW"/>
</dbReference>
<evidence type="ECO:0000256" key="2">
    <source>
        <dbReference type="ARBA" id="ARBA00022448"/>
    </source>
</evidence>
<dbReference type="PANTHER" id="PTHR42788">
    <property type="entry name" value="TAURINE IMPORT ATP-BINDING PROTEIN-RELATED"/>
    <property type="match status" value="1"/>
</dbReference>